<keyword evidence="4 13" id="KW-0645">Protease</keyword>
<dbReference type="PANTHER" id="PTHR42837">
    <property type="entry name" value="REGULATOR OF SIGMA-E PROTEASE RSEP"/>
    <property type="match status" value="1"/>
</dbReference>
<dbReference type="EC" id="3.4.24.-" evidence="11"/>
<gene>
    <name evidence="13" type="ORF">SAMN04488109_4580</name>
</gene>
<evidence type="ECO:0000256" key="8">
    <source>
        <dbReference type="ARBA" id="ARBA00022989"/>
    </source>
</evidence>
<dbReference type="InterPro" id="IPR036034">
    <property type="entry name" value="PDZ_sf"/>
</dbReference>
<dbReference type="SUPFAM" id="SSF50156">
    <property type="entry name" value="PDZ domain-like"/>
    <property type="match status" value="2"/>
</dbReference>
<evidence type="ECO:0000256" key="4">
    <source>
        <dbReference type="ARBA" id="ARBA00022670"/>
    </source>
</evidence>
<dbReference type="InterPro" id="IPR004387">
    <property type="entry name" value="Pept_M50_Zn"/>
</dbReference>
<comment type="similarity">
    <text evidence="3 11">Belongs to the peptidase M50B family.</text>
</comment>
<keyword evidence="11" id="KW-0479">Metal-binding</keyword>
<dbReference type="GO" id="GO:0016020">
    <property type="term" value="C:membrane"/>
    <property type="evidence" value="ECO:0007669"/>
    <property type="project" value="UniProtKB-SubCell"/>
</dbReference>
<dbReference type="Pfam" id="PF17820">
    <property type="entry name" value="PDZ_6"/>
    <property type="match status" value="1"/>
</dbReference>
<dbReference type="EMBL" id="FQWQ01000003">
    <property type="protein sequence ID" value="SHH60435.1"/>
    <property type="molecule type" value="Genomic_DNA"/>
</dbReference>
<evidence type="ECO:0000259" key="12">
    <source>
        <dbReference type="PROSITE" id="PS50106"/>
    </source>
</evidence>
<proteinExistence type="inferred from homology"/>
<dbReference type="GO" id="GO:0004222">
    <property type="term" value="F:metalloendopeptidase activity"/>
    <property type="evidence" value="ECO:0007669"/>
    <property type="project" value="InterPro"/>
</dbReference>
<dbReference type="PANTHER" id="PTHR42837:SF2">
    <property type="entry name" value="MEMBRANE METALLOPROTEASE ARASP2, CHLOROPLASTIC-RELATED"/>
    <property type="match status" value="1"/>
</dbReference>
<keyword evidence="10 11" id="KW-0472">Membrane</keyword>
<comment type="cofactor">
    <cofactor evidence="1 11">
        <name>Zn(2+)</name>
        <dbReference type="ChEBI" id="CHEBI:29105"/>
    </cofactor>
</comment>
<keyword evidence="8 11" id="KW-1133">Transmembrane helix</keyword>
<evidence type="ECO:0000256" key="1">
    <source>
        <dbReference type="ARBA" id="ARBA00001947"/>
    </source>
</evidence>
<protein>
    <recommendedName>
        <fullName evidence="11">Zinc metalloprotease</fullName>
        <ecNumber evidence="11">3.4.24.-</ecNumber>
    </recommendedName>
</protein>
<dbReference type="CDD" id="cd23081">
    <property type="entry name" value="cpPDZ_EcRseP-like"/>
    <property type="match status" value="1"/>
</dbReference>
<feature type="transmembrane region" description="Helical" evidence="11">
    <location>
        <begin position="101"/>
        <end position="126"/>
    </location>
</feature>
<evidence type="ECO:0000256" key="7">
    <source>
        <dbReference type="ARBA" id="ARBA00022833"/>
    </source>
</evidence>
<evidence type="ECO:0000256" key="5">
    <source>
        <dbReference type="ARBA" id="ARBA00022692"/>
    </source>
</evidence>
<keyword evidence="5 11" id="KW-0812">Transmembrane</keyword>
<dbReference type="InterPro" id="IPR008915">
    <property type="entry name" value="Peptidase_M50"/>
</dbReference>
<keyword evidence="6 11" id="KW-0378">Hydrolase</keyword>
<keyword evidence="9 11" id="KW-0482">Metalloprotease</keyword>
<evidence type="ECO:0000256" key="6">
    <source>
        <dbReference type="ARBA" id="ARBA00022801"/>
    </source>
</evidence>
<feature type="domain" description="PDZ" evidence="12">
    <location>
        <begin position="208"/>
        <end position="252"/>
    </location>
</feature>
<accession>A0A1M5UBL4</accession>
<sequence length="451" mass="50118">MEWMIKLPQLLLSLSFLVAVHEMGHLLAAKYFKMRVEQFSIGFPPKLWSFKKGETEYAISAIPLGGYVKISGMIDESLDTEAMKLPPQPWEFRAKPAWQRLIVMLGGIFVNVVVGIIIFIGITYVYGDTYVLKKAVNDNGGFLVGPIGETLGLKTGDKIVAINGKDFEYADDVTKPETLIGASSYTIERDGQRIDIPIPANFIEEFSEKGSSGNFVTFRFAPIVELVAPKTIAEKVGLKKGDRIVEVNGVPITYKDELDREIRNIKTNSIEFKVSRDGNILAFKEAFNTEKPMIGFQAQRPTALFETVTYGLGESIPLGTERAFSMLFTQVKAFGKLITGKLSVNKSLSGPLGIMDAFDAGWDWVRFWSLTGMLSLVLAFMNLLPIPALDGGHVMFLSYEIISRRKPSDKFLETAQKVGMVFLLALMVFIFANDIIKKIPSSKDKTEKSST</sequence>
<dbReference type="OrthoDB" id="9782003at2"/>
<feature type="transmembrane region" description="Helical" evidence="11">
    <location>
        <begin position="367"/>
        <end position="389"/>
    </location>
</feature>
<dbReference type="GO" id="GO:0046872">
    <property type="term" value="F:metal ion binding"/>
    <property type="evidence" value="ECO:0007669"/>
    <property type="project" value="UniProtKB-KW"/>
</dbReference>
<name>A0A1M5UBL4_9BACT</name>
<evidence type="ECO:0000256" key="9">
    <source>
        <dbReference type="ARBA" id="ARBA00023049"/>
    </source>
</evidence>
<organism evidence="13 14">
    <name type="scientific">Chryseolinea serpens</name>
    <dbReference type="NCBI Taxonomy" id="947013"/>
    <lineage>
        <taxon>Bacteria</taxon>
        <taxon>Pseudomonadati</taxon>
        <taxon>Bacteroidota</taxon>
        <taxon>Cytophagia</taxon>
        <taxon>Cytophagales</taxon>
        <taxon>Fulvivirgaceae</taxon>
        <taxon>Chryseolinea</taxon>
    </lineage>
</organism>
<dbReference type="Gene3D" id="2.30.42.10">
    <property type="match status" value="2"/>
</dbReference>
<dbReference type="CDD" id="cd06163">
    <property type="entry name" value="S2P-M50_PDZ_RseP-like"/>
    <property type="match status" value="1"/>
</dbReference>
<dbReference type="InterPro" id="IPR001478">
    <property type="entry name" value="PDZ"/>
</dbReference>
<feature type="transmembrane region" description="Helical" evidence="11">
    <location>
        <begin position="418"/>
        <end position="436"/>
    </location>
</feature>
<dbReference type="Proteomes" id="UP000184212">
    <property type="component" value="Unassembled WGS sequence"/>
</dbReference>
<dbReference type="STRING" id="947013.SAMN04488109_4580"/>
<comment type="subcellular location">
    <subcellularLocation>
        <location evidence="2">Membrane</location>
        <topology evidence="2">Multi-pass membrane protein</topology>
    </subcellularLocation>
</comment>
<reference evidence="13 14" key="1">
    <citation type="submission" date="2016-11" db="EMBL/GenBank/DDBJ databases">
        <authorList>
            <person name="Jaros S."/>
            <person name="Januszkiewicz K."/>
            <person name="Wedrychowicz H."/>
        </authorList>
    </citation>
    <scope>NUCLEOTIDE SEQUENCE [LARGE SCALE GENOMIC DNA]</scope>
    <source>
        <strain evidence="13 14">DSM 24574</strain>
    </source>
</reference>
<evidence type="ECO:0000256" key="3">
    <source>
        <dbReference type="ARBA" id="ARBA00007931"/>
    </source>
</evidence>
<dbReference type="AlphaFoldDB" id="A0A1M5UBL4"/>
<evidence type="ECO:0000313" key="14">
    <source>
        <dbReference type="Proteomes" id="UP000184212"/>
    </source>
</evidence>
<keyword evidence="7 11" id="KW-0862">Zinc</keyword>
<evidence type="ECO:0000256" key="10">
    <source>
        <dbReference type="ARBA" id="ARBA00023136"/>
    </source>
</evidence>
<evidence type="ECO:0000256" key="11">
    <source>
        <dbReference type="RuleBase" id="RU362031"/>
    </source>
</evidence>
<dbReference type="GO" id="GO:0006508">
    <property type="term" value="P:proteolysis"/>
    <property type="evidence" value="ECO:0007669"/>
    <property type="project" value="UniProtKB-KW"/>
</dbReference>
<dbReference type="Pfam" id="PF02163">
    <property type="entry name" value="Peptidase_M50"/>
    <property type="match status" value="1"/>
</dbReference>
<dbReference type="InterPro" id="IPR041489">
    <property type="entry name" value="PDZ_6"/>
</dbReference>
<keyword evidence="14" id="KW-1185">Reference proteome</keyword>
<dbReference type="PROSITE" id="PS50106">
    <property type="entry name" value="PDZ"/>
    <property type="match status" value="1"/>
</dbReference>
<evidence type="ECO:0000256" key="2">
    <source>
        <dbReference type="ARBA" id="ARBA00004141"/>
    </source>
</evidence>
<dbReference type="SMART" id="SM00228">
    <property type="entry name" value="PDZ"/>
    <property type="match status" value="1"/>
</dbReference>
<dbReference type="NCBIfam" id="TIGR00054">
    <property type="entry name" value="RIP metalloprotease RseP"/>
    <property type="match status" value="1"/>
</dbReference>
<dbReference type="RefSeq" id="WP_073138596.1">
    <property type="nucleotide sequence ID" value="NZ_FQWQ01000003.1"/>
</dbReference>
<evidence type="ECO:0000313" key="13">
    <source>
        <dbReference type="EMBL" id="SHH60435.1"/>
    </source>
</evidence>